<dbReference type="SUPFAM" id="SSF50891">
    <property type="entry name" value="Cyclophilin-like"/>
    <property type="match status" value="1"/>
</dbReference>
<dbReference type="Gene3D" id="3.20.20.70">
    <property type="entry name" value="Aldolase class I"/>
    <property type="match status" value="1"/>
</dbReference>
<dbReference type="PANTHER" id="PTHR38435">
    <property type="match status" value="1"/>
</dbReference>
<dbReference type="SUPFAM" id="SSF51445">
    <property type="entry name" value="(Trans)glycosidases"/>
    <property type="match status" value="1"/>
</dbReference>
<accession>A0A510KS89</accession>
<dbReference type="Pfam" id="PF05913">
    <property type="entry name" value="MupG_C"/>
    <property type="match status" value="1"/>
</dbReference>
<protein>
    <submittedName>
        <fullName evidence="3">Outer surface protein</fullName>
    </submittedName>
</protein>
<feature type="domain" description="6-phospho-N-acetylmuramidase C-terminal" evidence="1">
    <location>
        <begin position="252"/>
        <end position="366"/>
    </location>
</feature>
<proteinExistence type="predicted"/>
<dbReference type="InterPro" id="IPR008589">
    <property type="entry name" value="MupG"/>
</dbReference>
<feature type="domain" description="6-phospho-N-acetylmuramidase N-terminal" evidence="2">
    <location>
        <begin position="4"/>
        <end position="244"/>
    </location>
</feature>
<dbReference type="InterPro" id="IPR029000">
    <property type="entry name" value="Cyclophilin-like_dom_sf"/>
</dbReference>
<dbReference type="PANTHER" id="PTHR38435:SF1">
    <property type="entry name" value="DUF871 DOMAIN-CONTAINING PROTEIN"/>
    <property type="match status" value="1"/>
</dbReference>
<name>A0A510KS89_9FUSO</name>
<sequence>MRKLGISIYPEKTTEEKLINYIDRAYNAGFSRIFSCLLSSAQNKGIEDKEIILKKFKKINHYAKEKGFEIILDVNPKVFKDLGISYDDLAFFKEMGADGIRLDVGFTGLQESIMTFNRENLKIEINMSNDTHYIDTIMDYCPNKNNLIGCHNFYPHIYTGLGLEFFRKCTENFTKYGLRTAAFITSQAKNSFGPWPVTQGLPTLEMHRNLPLIVQFKHFVALETIDDIIISNCYPTDEELNEFKKVRKDMVSFSIELEKDIPETEKQIIFDEFHFNRGDISENLIRSTNSRVKYKEHNFKVFNTPEIIKKGDVIIESSEYGHYAGELLIAKTDMKNTGKSNVVGKISENEIFLIDYIKPWQKFSFVKK</sequence>
<gene>
    <name evidence="3" type="ORF">JMUB3936_0810</name>
</gene>
<dbReference type="InterPro" id="IPR043797">
    <property type="entry name" value="MupG_N"/>
</dbReference>
<evidence type="ECO:0000313" key="4">
    <source>
        <dbReference type="Proteomes" id="UP000321944"/>
    </source>
</evidence>
<dbReference type="Pfam" id="PF19200">
    <property type="entry name" value="MupG_N"/>
    <property type="match status" value="1"/>
</dbReference>
<evidence type="ECO:0000313" key="3">
    <source>
        <dbReference type="EMBL" id="BBM54526.1"/>
    </source>
</evidence>
<dbReference type="EMBL" id="AP019841">
    <property type="protein sequence ID" value="BBM54526.1"/>
    <property type="molecule type" value="Genomic_DNA"/>
</dbReference>
<dbReference type="Proteomes" id="UP000321944">
    <property type="component" value="Chromosome"/>
</dbReference>
<reference evidence="3 4" key="1">
    <citation type="submission" date="2019-07" db="EMBL/GenBank/DDBJ databases">
        <title>Complete Genome Sequence of Leptotrichia wadei Strain JMUB3936.</title>
        <authorList>
            <person name="Watanabe S."/>
            <person name="Cui L."/>
        </authorList>
    </citation>
    <scope>NUCLEOTIDE SEQUENCE [LARGE SCALE GENOMIC DNA]</scope>
    <source>
        <strain evidence="3 4">JMUB3936</strain>
    </source>
</reference>
<dbReference type="InterPro" id="IPR017853">
    <property type="entry name" value="GH"/>
</dbReference>
<evidence type="ECO:0000259" key="1">
    <source>
        <dbReference type="Pfam" id="PF05913"/>
    </source>
</evidence>
<dbReference type="InterPro" id="IPR013785">
    <property type="entry name" value="Aldolase_TIM"/>
</dbReference>
<dbReference type="InterPro" id="IPR043894">
    <property type="entry name" value="MupG_C"/>
</dbReference>
<evidence type="ECO:0000259" key="2">
    <source>
        <dbReference type="Pfam" id="PF19200"/>
    </source>
</evidence>
<dbReference type="Gene3D" id="2.40.100.10">
    <property type="entry name" value="Cyclophilin-like"/>
    <property type="match status" value="1"/>
</dbReference>
<dbReference type="OrthoDB" id="5809921at2"/>
<dbReference type="AlphaFoldDB" id="A0A510KS89"/>
<dbReference type="RefSeq" id="WP_147003339.1">
    <property type="nucleotide sequence ID" value="NZ_AP019841.1"/>
</dbReference>
<organism evidence="3 4">
    <name type="scientific">Leptotrichia wadei</name>
    <dbReference type="NCBI Taxonomy" id="157687"/>
    <lineage>
        <taxon>Bacteria</taxon>
        <taxon>Fusobacteriati</taxon>
        <taxon>Fusobacteriota</taxon>
        <taxon>Fusobacteriia</taxon>
        <taxon>Fusobacteriales</taxon>
        <taxon>Leptotrichiaceae</taxon>
        <taxon>Leptotrichia</taxon>
    </lineage>
</organism>